<feature type="compositionally biased region" description="Acidic residues" evidence="5">
    <location>
        <begin position="546"/>
        <end position="581"/>
    </location>
</feature>
<comment type="similarity">
    <text evidence="4">Belongs to the pescadillo family.</text>
</comment>
<name>A0A3D8T5R4_9EURO</name>
<proteinExistence type="inferred from homology"/>
<evidence type="ECO:0000256" key="5">
    <source>
        <dbReference type="SAM" id="MobiDB-lite"/>
    </source>
</evidence>
<comment type="function">
    <text evidence="4">Component of the NOP7 complex, which is required for maturation of the 25S and 5.8S ribosomal RNAs and formation of the 60S ribosome.</text>
</comment>
<dbReference type="GO" id="GO:0000466">
    <property type="term" value="P:maturation of 5.8S rRNA from tricistronic rRNA transcript (SSU-rRNA, 5.8S rRNA, LSU-rRNA)"/>
    <property type="evidence" value="ECO:0007669"/>
    <property type="project" value="UniProtKB-UniRule"/>
</dbReference>
<dbReference type="HAMAP" id="MF_03028">
    <property type="entry name" value="Pescadillo"/>
    <property type="match status" value="1"/>
</dbReference>
<dbReference type="SUPFAM" id="SSF52113">
    <property type="entry name" value="BRCT domain"/>
    <property type="match status" value="1"/>
</dbReference>
<comment type="caution">
    <text evidence="7">The sequence shown here is derived from an EMBL/GenBank/DDBJ whole genome shotgun (WGS) entry which is preliminary data.</text>
</comment>
<dbReference type="OrthoDB" id="10264910at2759"/>
<evidence type="ECO:0000313" key="7">
    <source>
        <dbReference type="EMBL" id="RDW93895.1"/>
    </source>
</evidence>
<dbReference type="PANTHER" id="PTHR12221">
    <property type="entry name" value="PESCADILLO - RELATED"/>
    <property type="match status" value="1"/>
</dbReference>
<feature type="compositionally biased region" description="Basic residues" evidence="5">
    <location>
        <begin position="612"/>
        <end position="622"/>
    </location>
</feature>
<comment type="subunit">
    <text evidence="4">Component of the NOP7 complex, composed of ERB1, NOP7 and YTM1. Within the NOP7 complex ERB1 appears to interact directly with NOP7 and YTM1. The NOP7 complex also associates with the 66S pre-ribosome.</text>
</comment>
<evidence type="ECO:0000256" key="3">
    <source>
        <dbReference type="ARBA" id="ARBA00023242"/>
    </source>
</evidence>
<dbReference type="CDD" id="cd17709">
    <property type="entry name" value="BRCT_pescadillo_like"/>
    <property type="match status" value="1"/>
</dbReference>
<feature type="domain" description="BRCT" evidence="6">
    <location>
        <begin position="392"/>
        <end position="469"/>
    </location>
</feature>
<evidence type="ECO:0000313" key="8">
    <source>
        <dbReference type="Proteomes" id="UP000256690"/>
    </source>
</evidence>
<dbReference type="STRING" id="1810919.A0A3D8T5R4"/>
<protein>
    <recommendedName>
        <fullName evidence="4">Pescadillo homolog</fullName>
    </recommendedName>
    <alternativeName>
        <fullName evidence="4">Nucleolar protein 7 homolog</fullName>
    </alternativeName>
</protein>
<dbReference type="GO" id="GO:0003723">
    <property type="term" value="F:RNA binding"/>
    <property type="evidence" value="ECO:0007669"/>
    <property type="project" value="TreeGrafter"/>
</dbReference>
<keyword evidence="2 4" id="KW-0698">rRNA processing</keyword>
<keyword evidence="8" id="KW-1185">Reference proteome</keyword>
<accession>A0A3D8T5R4</accession>
<evidence type="ECO:0000256" key="1">
    <source>
        <dbReference type="ARBA" id="ARBA00022517"/>
    </source>
</evidence>
<keyword evidence="3 4" id="KW-0539">Nucleus</keyword>
<feature type="region of interest" description="Disordered" evidence="5">
    <location>
        <begin position="472"/>
        <end position="675"/>
    </location>
</feature>
<evidence type="ECO:0000259" key="6">
    <source>
        <dbReference type="PROSITE" id="PS50172"/>
    </source>
</evidence>
<dbReference type="Gene3D" id="3.40.50.10190">
    <property type="entry name" value="BRCT domain"/>
    <property type="match status" value="1"/>
</dbReference>
<sequence length="675" mass="75599">MAKIKKKGTSGQAKNYITRTQAVRKLQISLPDFRRLCIFKGIYPREPRSKKKASKSATQNTTFYYTKDIQYLLHEPLLRKFREQKALAKKIARSLGRGEVGDAARLEKNHAPKLSLDHVIKERYPTFIDALRDLDDALSLLFLFANLPSTNHVPPKTIALCQRVTHEFQHYLITTNSLRKSFLSIKGIYYQATIQGQDIMWLVPYRFVQRVNGDVDYRIMATFVEFYTTLLGFVNYRLYSSLGLRYPPKFDTRLDENGAELAAFTLEGRTVGDAPKAIEAANKPSGDAANKEVSAKIQKKVDKVIKKAGLDQVSDEQPTETAEEVTDEIDKFETTAPEADTLPQPDLSGDQAGSLFAPFTFYISREAPKAPLEFILRSFGCKRIGWDTVLGGGAFTHNEADPRITHQIVDRPSLPESSLPAIPNAADGEGAVQTVKPGTRVPGRTYIQPQWIWDSINEGKLLRPDLYAPGATLPPHLSPWVKSKKGGYDPRASLAEQEEEGEADLDEEEESDEEMEEAGEDKPAAAVTKESESEDESVDGGMDVAVTDDEEDESEEEEEEEDEFAGIEDADAGSESEDEEETARTQHQKELEAEAAGLPFTSNGAADESAAKKKQAKKRASKKREEEEELERQKMMMSRKKRKLLEKMMYSNKKTADEAAKLRSKRRKVEKGAGK</sequence>
<dbReference type="Proteomes" id="UP000256690">
    <property type="component" value="Unassembled WGS sequence"/>
</dbReference>
<dbReference type="InterPro" id="IPR001357">
    <property type="entry name" value="BRCT_dom"/>
</dbReference>
<dbReference type="InterPro" id="IPR010613">
    <property type="entry name" value="PES"/>
</dbReference>
<organism evidence="7 8">
    <name type="scientific">Aspergillus mulundensis</name>
    <dbReference type="NCBI Taxonomy" id="1810919"/>
    <lineage>
        <taxon>Eukaryota</taxon>
        <taxon>Fungi</taxon>
        <taxon>Dikarya</taxon>
        <taxon>Ascomycota</taxon>
        <taxon>Pezizomycotina</taxon>
        <taxon>Eurotiomycetes</taxon>
        <taxon>Eurotiomycetidae</taxon>
        <taxon>Eurotiales</taxon>
        <taxon>Aspergillaceae</taxon>
        <taxon>Aspergillus</taxon>
        <taxon>Aspergillus subgen. Nidulantes</taxon>
    </lineage>
</organism>
<evidence type="ECO:0000256" key="2">
    <source>
        <dbReference type="ARBA" id="ARBA00022552"/>
    </source>
</evidence>
<gene>
    <name evidence="4" type="primary">NOP7</name>
    <name evidence="7" type="ORF">DSM5745_01217</name>
</gene>
<feature type="compositionally biased region" description="Basic and acidic residues" evidence="5">
    <location>
        <begin position="582"/>
        <end position="592"/>
    </location>
</feature>
<comment type="subcellular location">
    <subcellularLocation>
        <location evidence="4">Nucleus</location>
        <location evidence="4">Nucleolus</location>
    </subcellularLocation>
    <subcellularLocation>
        <location evidence="4">Nucleus</location>
        <location evidence="4">Nucleoplasm</location>
    </subcellularLocation>
</comment>
<dbReference type="GO" id="GO:0005654">
    <property type="term" value="C:nucleoplasm"/>
    <property type="evidence" value="ECO:0007669"/>
    <property type="project" value="UniProtKB-SubCell"/>
</dbReference>
<dbReference type="InterPro" id="IPR036420">
    <property type="entry name" value="BRCT_dom_sf"/>
</dbReference>
<feature type="compositionally biased region" description="Acidic residues" evidence="5">
    <location>
        <begin position="496"/>
        <end position="519"/>
    </location>
</feature>
<evidence type="ECO:0000256" key="4">
    <source>
        <dbReference type="HAMAP-Rule" id="MF_03028"/>
    </source>
</evidence>
<dbReference type="GO" id="GO:0030687">
    <property type="term" value="C:preribosome, large subunit precursor"/>
    <property type="evidence" value="ECO:0007669"/>
    <property type="project" value="UniProtKB-UniRule"/>
</dbReference>
<reference evidence="7 8" key="1">
    <citation type="journal article" date="2018" name="IMA Fungus">
        <title>IMA Genome-F 9: Draft genome sequence of Annulohypoxylon stygium, Aspergillus mulundensis, Berkeleyomyces basicola (syn. Thielaviopsis basicola), Ceratocystis smalleyi, two Cercospora beticola strains, Coleophoma cylindrospora, Fusarium fracticaudum, Phialophora cf. hyalina, and Morchella septimelata.</title>
        <authorList>
            <person name="Wingfield B.D."/>
            <person name="Bills G.F."/>
            <person name="Dong Y."/>
            <person name="Huang W."/>
            <person name="Nel W.J."/>
            <person name="Swalarsk-Parry B.S."/>
            <person name="Vaghefi N."/>
            <person name="Wilken P.M."/>
            <person name="An Z."/>
            <person name="de Beer Z.W."/>
            <person name="De Vos L."/>
            <person name="Chen L."/>
            <person name="Duong T.A."/>
            <person name="Gao Y."/>
            <person name="Hammerbacher A."/>
            <person name="Kikkert J.R."/>
            <person name="Li Y."/>
            <person name="Li H."/>
            <person name="Li K."/>
            <person name="Li Q."/>
            <person name="Liu X."/>
            <person name="Ma X."/>
            <person name="Naidoo K."/>
            <person name="Pethybridge S.J."/>
            <person name="Sun J."/>
            <person name="Steenkamp E.T."/>
            <person name="van der Nest M.A."/>
            <person name="van Wyk S."/>
            <person name="Wingfield M.J."/>
            <person name="Xiong C."/>
            <person name="Yue Q."/>
            <person name="Zhang X."/>
        </authorList>
    </citation>
    <scope>NUCLEOTIDE SEQUENCE [LARGE SCALE GENOMIC DNA]</scope>
    <source>
        <strain evidence="7 8">DSM 5745</strain>
    </source>
</reference>
<dbReference type="PANTHER" id="PTHR12221:SF6">
    <property type="entry name" value="PESCADILLO HOMOLOG"/>
    <property type="match status" value="1"/>
</dbReference>
<keyword evidence="1 4" id="KW-0690">Ribosome biogenesis</keyword>
<dbReference type="AlphaFoldDB" id="A0A3D8T5R4"/>
<dbReference type="PROSITE" id="PS50172">
    <property type="entry name" value="BRCT"/>
    <property type="match status" value="1"/>
</dbReference>
<dbReference type="GO" id="GO:0043021">
    <property type="term" value="F:ribonucleoprotein complex binding"/>
    <property type="evidence" value="ECO:0007669"/>
    <property type="project" value="UniProtKB-UniRule"/>
</dbReference>
<dbReference type="GO" id="GO:0000463">
    <property type="term" value="P:maturation of LSU-rRNA from tricistronic rRNA transcript (SSU-rRNA, 5.8S rRNA, LSU-rRNA)"/>
    <property type="evidence" value="ECO:0007669"/>
    <property type="project" value="UniProtKB-UniRule"/>
</dbReference>
<dbReference type="Pfam" id="PF06732">
    <property type="entry name" value="Pescadillo_N"/>
    <property type="match status" value="1"/>
</dbReference>
<dbReference type="EMBL" id="PVWQ01000001">
    <property type="protein sequence ID" value="RDW93895.1"/>
    <property type="molecule type" value="Genomic_DNA"/>
</dbReference>
<dbReference type="GO" id="GO:0070545">
    <property type="term" value="C:PeBoW complex"/>
    <property type="evidence" value="ECO:0007669"/>
    <property type="project" value="TreeGrafter"/>
</dbReference>